<name>A0A941CTG7_9CLOT</name>
<dbReference type="EMBL" id="JAGSCS010000017">
    <property type="protein sequence ID" value="MBR0576963.1"/>
    <property type="molecule type" value="Genomic_DNA"/>
</dbReference>
<keyword evidence="3" id="KW-1185">Reference proteome</keyword>
<evidence type="ECO:0000313" key="2">
    <source>
        <dbReference type="EMBL" id="MBR0576963.1"/>
    </source>
</evidence>
<dbReference type="InterPro" id="IPR028348">
    <property type="entry name" value="FAD-binding_protein"/>
</dbReference>
<dbReference type="Gene3D" id="3.30.70.2700">
    <property type="match status" value="1"/>
</dbReference>
<dbReference type="PANTHER" id="PTHR42842:SF3">
    <property type="entry name" value="FAD_NAD(P)-BINDING OXIDOREDUCTASE FAMILY PROTEIN"/>
    <property type="match status" value="1"/>
</dbReference>
<dbReference type="Pfam" id="PF21688">
    <property type="entry name" value="FAD-depend_C"/>
    <property type="match status" value="1"/>
</dbReference>
<evidence type="ECO:0000259" key="1">
    <source>
        <dbReference type="Pfam" id="PF21688"/>
    </source>
</evidence>
<dbReference type="Proteomes" id="UP000675379">
    <property type="component" value="Unassembled WGS sequence"/>
</dbReference>
<organism evidence="2 3">
    <name type="scientific">Proteiniclasticum sediminis</name>
    <dbReference type="NCBI Taxonomy" id="2804028"/>
    <lineage>
        <taxon>Bacteria</taxon>
        <taxon>Bacillati</taxon>
        <taxon>Bacillota</taxon>
        <taxon>Clostridia</taxon>
        <taxon>Eubacteriales</taxon>
        <taxon>Clostridiaceae</taxon>
        <taxon>Proteiniclasticum</taxon>
    </lineage>
</organism>
<protein>
    <recommendedName>
        <fullName evidence="1">FAD-dependent protein C-terminal domain-containing protein</fullName>
    </recommendedName>
</protein>
<reference evidence="2" key="1">
    <citation type="submission" date="2021-04" db="EMBL/GenBank/DDBJ databases">
        <title>Proteiniclasticum sedimins sp. nov., an obligate anaerobic bacterium isolated from anaerobic sludge.</title>
        <authorList>
            <person name="Liu J."/>
        </authorList>
    </citation>
    <scope>NUCLEOTIDE SEQUENCE</scope>
    <source>
        <strain evidence="2">BAD-10</strain>
    </source>
</reference>
<dbReference type="PRINTS" id="PR00368">
    <property type="entry name" value="FADPNR"/>
</dbReference>
<evidence type="ECO:0000313" key="3">
    <source>
        <dbReference type="Proteomes" id="UP000675379"/>
    </source>
</evidence>
<comment type="caution">
    <text evidence="2">The sequence shown here is derived from an EMBL/GenBank/DDBJ whole genome shotgun (WGS) entry which is preliminary data.</text>
</comment>
<gene>
    <name evidence="2" type="ORF">KCG48_11615</name>
</gene>
<dbReference type="Gene3D" id="3.50.50.60">
    <property type="entry name" value="FAD/NAD(P)-binding domain"/>
    <property type="match status" value="2"/>
</dbReference>
<dbReference type="SUPFAM" id="SSF51905">
    <property type="entry name" value="FAD/NAD(P)-binding domain"/>
    <property type="match status" value="1"/>
</dbReference>
<feature type="domain" description="FAD-dependent protein C-terminal" evidence="1">
    <location>
        <begin position="281"/>
        <end position="475"/>
    </location>
</feature>
<sequence length="531" mass="57721">MMIRINKVELQLEESRTQLPEKIAQLLRIKPSDLRSWKILKESVDARKDDVKFVLSIAVETEKEELILRKNKNPQILREEETLRTLPVPGIEDLPHRPVVVGLGPAGLFAALTLARAGYAPLVLERGQDVDARDRAVDEFMALGKLNPESNIQFGEGGAGAYSDGKLTTRIKDPRVKEILEALVEAGAPEEIRYLNKPHVGTDLLKGVVKNIRHEIIALGGEVRFSTKVTDVQVKAGKVVSVTAGGEVIPCSVLLLALGHSARDTYAMLFDRGFDMIAKSMAVGVRIENAQQHINESQYGRFAGHPALRAAEYTLTAKAADGRGVYSFCMCPGGIVVPAASEEGLLAVNGMSYHARDGKNANSALVVAVNPADYGDHPLDGIRFQRDLERRAYQAGESPYFAPCQKAEDFLERKASKTLGEVLPTYTPGITLTDLHGILPPVVAQGLRDGLLQFDRKIQGFAHRGAILTGVETRTSAPVRILRTPELESTSIRGVYPTGEGAGYAGGIISSAVDGMKVAEAVIATYRPWHR</sequence>
<dbReference type="InterPro" id="IPR036188">
    <property type="entry name" value="FAD/NAD-bd_sf"/>
</dbReference>
<dbReference type="InterPro" id="IPR049516">
    <property type="entry name" value="FAD-depend_C"/>
</dbReference>
<accession>A0A941CTG7</accession>
<dbReference type="RefSeq" id="WP_211802394.1">
    <property type="nucleotide sequence ID" value="NZ_JAGSCS010000017.1"/>
</dbReference>
<dbReference type="PIRSF" id="PIRSF038984">
    <property type="entry name" value="FAD_binding_protein"/>
    <property type="match status" value="1"/>
</dbReference>
<dbReference type="AlphaFoldDB" id="A0A941CTG7"/>
<proteinExistence type="predicted"/>
<dbReference type="PANTHER" id="PTHR42842">
    <property type="entry name" value="FAD/NAD(P)-BINDING OXIDOREDUCTASE"/>
    <property type="match status" value="1"/>
</dbReference>